<evidence type="ECO:0000313" key="2">
    <source>
        <dbReference type="EMBL" id="CAA9584458.1"/>
    </source>
</evidence>
<reference evidence="2" key="1">
    <citation type="submission" date="2020-02" db="EMBL/GenBank/DDBJ databases">
        <authorList>
            <person name="Meier V. D."/>
        </authorList>
    </citation>
    <scope>NUCLEOTIDE SEQUENCE</scope>
    <source>
        <strain evidence="2">AVDCRST_MAG19</strain>
    </source>
</reference>
<organism evidence="2">
    <name type="scientific">uncultured Thermomicrobiales bacterium</name>
    <dbReference type="NCBI Taxonomy" id="1645740"/>
    <lineage>
        <taxon>Bacteria</taxon>
        <taxon>Pseudomonadati</taxon>
        <taxon>Thermomicrobiota</taxon>
        <taxon>Thermomicrobia</taxon>
        <taxon>Thermomicrobiales</taxon>
        <taxon>environmental samples</taxon>
    </lineage>
</organism>
<sequence>MGGDGTNASAAPAQTSTVMRYGEPPPRNGMGVSRGGRDVVGGDTVYGA</sequence>
<feature type="region of interest" description="Disordered" evidence="1">
    <location>
        <begin position="1"/>
        <end position="48"/>
    </location>
</feature>
<name>A0A6J4VQX9_9BACT</name>
<proteinExistence type="predicted"/>
<feature type="compositionally biased region" description="Polar residues" evidence="1">
    <location>
        <begin position="1"/>
        <end position="18"/>
    </location>
</feature>
<evidence type="ECO:0000256" key="1">
    <source>
        <dbReference type="SAM" id="MobiDB-lite"/>
    </source>
</evidence>
<dbReference type="EMBL" id="CADCWL010000247">
    <property type="protein sequence ID" value="CAA9584458.1"/>
    <property type="molecule type" value="Genomic_DNA"/>
</dbReference>
<gene>
    <name evidence="2" type="ORF">AVDCRST_MAG19-4724</name>
</gene>
<protein>
    <submittedName>
        <fullName evidence="2">Uncharacterized protein</fullName>
    </submittedName>
</protein>
<accession>A0A6J4VQX9</accession>
<dbReference type="AlphaFoldDB" id="A0A6J4VQX9"/>